<evidence type="ECO:0000256" key="1">
    <source>
        <dbReference type="ARBA" id="ARBA00007806"/>
    </source>
</evidence>
<evidence type="ECO:0000313" key="5">
    <source>
        <dbReference type="EMBL" id="KAI5071284.1"/>
    </source>
</evidence>
<comment type="caution">
    <text evidence="5">The sequence shown here is derived from an EMBL/GenBank/DDBJ whole genome shotgun (WGS) entry which is preliminary data.</text>
</comment>
<keyword evidence="2" id="KW-0378">Hydrolase</keyword>
<name>A0A9D4UNQ1_ADICA</name>
<dbReference type="PANTHER" id="PTHR46959:SF2">
    <property type="entry name" value="SULFOQUINOVOSIDASE"/>
    <property type="match status" value="1"/>
</dbReference>
<dbReference type="OrthoDB" id="10070917at2759"/>
<dbReference type="InterPro" id="IPR044112">
    <property type="entry name" value="YihQ_TIM-like"/>
</dbReference>
<evidence type="ECO:0008006" key="7">
    <source>
        <dbReference type="Google" id="ProtNLM"/>
    </source>
</evidence>
<keyword evidence="2" id="KW-0326">Glycosidase</keyword>
<protein>
    <recommendedName>
        <fullName evidence="7">Alpha-glucosidase</fullName>
    </recommendedName>
</protein>
<reference evidence="5" key="1">
    <citation type="submission" date="2021-01" db="EMBL/GenBank/DDBJ databases">
        <title>Adiantum capillus-veneris genome.</title>
        <authorList>
            <person name="Fang Y."/>
            <person name="Liao Q."/>
        </authorList>
    </citation>
    <scope>NUCLEOTIDE SEQUENCE</scope>
    <source>
        <strain evidence="5">H3</strain>
        <tissue evidence="5">Leaf</tissue>
    </source>
</reference>
<comment type="similarity">
    <text evidence="1 2">Belongs to the glycosyl hydrolase 31 family.</text>
</comment>
<dbReference type="EMBL" id="JABFUD020000013">
    <property type="protein sequence ID" value="KAI5071284.1"/>
    <property type="molecule type" value="Genomic_DNA"/>
</dbReference>
<gene>
    <name evidence="5" type="ORF">GOP47_0013535</name>
</gene>
<dbReference type="AlphaFoldDB" id="A0A9D4UNQ1"/>
<dbReference type="CDD" id="cd14752">
    <property type="entry name" value="GH31_N"/>
    <property type="match status" value="1"/>
</dbReference>
<dbReference type="InterPro" id="IPR011013">
    <property type="entry name" value="Gal_mutarotase_sf_dom"/>
</dbReference>
<evidence type="ECO:0000259" key="3">
    <source>
        <dbReference type="Pfam" id="PF01055"/>
    </source>
</evidence>
<proteinExistence type="inferred from homology"/>
<dbReference type="PANTHER" id="PTHR46959">
    <property type="entry name" value="SULFOQUINOVOSIDASE"/>
    <property type="match status" value="1"/>
</dbReference>
<feature type="domain" description="Glycoside hydrolase family 31 TIM barrel" evidence="3">
    <location>
        <begin position="516"/>
        <end position="810"/>
    </location>
</feature>
<dbReference type="SUPFAM" id="SSF51445">
    <property type="entry name" value="(Trans)glycosidases"/>
    <property type="match status" value="1"/>
</dbReference>
<evidence type="ECO:0000256" key="2">
    <source>
        <dbReference type="RuleBase" id="RU361185"/>
    </source>
</evidence>
<dbReference type="Proteomes" id="UP000886520">
    <property type="component" value="Chromosome 13"/>
</dbReference>
<evidence type="ECO:0000313" key="6">
    <source>
        <dbReference type="Proteomes" id="UP000886520"/>
    </source>
</evidence>
<dbReference type="CDD" id="cd06594">
    <property type="entry name" value="GH31_glucosidase_YihQ"/>
    <property type="match status" value="1"/>
</dbReference>
<dbReference type="InterPro" id="IPR000322">
    <property type="entry name" value="Glyco_hydro_31_TIM"/>
</dbReference>
<dbReference type="NCBIfam" id="NF007746">
    <property type="entry name" value="PRK10426.1"/>
    <property type="match status" value="1"/>
</dbReference>
<sequence length="957" mass="109807">MVRKPTKLLYNPFPREPSNIGFLKGTLMYDHSALHTKAFAAGEGFVIKWHSIELGGYLSVHHAEEPDRTLWSSLRGHAFVSGALGNDVVQESRGSFSIHDKADLLLTHQTIEQINVVLPEERKTNEERDVLDADPIRRNANIFFHESLSISDDGDGHKACVRGPAVLVTGCIYNEPELAACQLKQYKISQSTHTGPFYDINRSKATHIGVRYWLFFYEKRDHHLGFSIKLEQPVQQEPDLPSLALFHHQPRYSEILQTLSKQRPDSGKAYRQLDALLWLWSSKPLSAFEQRDQLQYTSDKINKPLASLKRLRVNDMFELKSPARVACEEQLHKDSLALMNFTNGPEKRGLDNRANNKGKVLDCKLNRVILTYAAEEDEQFFGFGEQFSFFNLKGKRVPIMVQEQGLGRGDQPITVAVNLVAERSGGDWHTTYAPVPYYITSKSRCVFLEEYNYSVFDLSRKNQVQIQLHGEKMEGRILHGRTPLQLIERYTEAIGRMRALPDWIVEGAVVGMQGGTQAVRDAWSKLKQADVPISAFWLQDWVGQRKTSIGWQLWWNWELDEEHYSQWSELVKDLQDQGINILAYVNPFLAKVDNKPKATRDLFKEAKRLGYLVKTSTGSPYMIPNTSFDAAMLDLTNPEAWMWLKGVMQSMIQTGIKGWMADFGESLPFDGKLYTSEDPQGLHNKYPEMWAQLNREVVEECGDKDMVFFMRSAYTKSPRWATLFWEGDQMVSWQRNDGIKSAVVGLLSSGISGFAFNHSDVGGYCTVDLPFLRYHRSEELLLRWMELNAFSTIFRTHEGNIPNVNHQFDTNATTLQHFARFAKVYRAWAFYRKLLVMEATTMGLPVVRHMFLHYAHDPQTTSICFEQFLVGKEILVVPVLDKGHSHVWAYFPYSPDEWQHVWTGKIYTPFNSNKGLKVRIHAPLGYPAIFVRKNSPIGQRFRENLTVLDLLPDNGIF</sequence>
<dbReference type="Pfam" id="PF01055">
    <property type="entry name" value="Glyco_hydro_31_2nd"/>
    <property type="match status" value="1"/>
</dbReference>
<dbReference type="SUPFAM" id="SSF74650">
    <property type="entry name" value="Galactose mutarotase-like"/>
    <property type="match status" value="1"/>
</dbReference>
<dbReference type="InterPro" id="IPR052990">
    <property type="entry name" value="Sulfoquinovosidase_GH31"/>
</dbReference>
<dbReference type="InterPro" id="IPR017853">
    <property type="entry name" value="GH"/>
</dbReference>
<dbReference type="SUPFAM" id="SSF51011">
    <property type="entry name" value="Glycosyl hydrolase domain"/>
    <property type="match status" value="1"/>
</dbReference>
<dbReference type="GO" id="GO:0005975">
    <property type="term" value="P:carbohydrate metabolic process"/>
    <property type="evidence" value="ECO:0007669"/>
    <property type="project" value="InterPro"/>
</dbReference>
<accession>A0A9D4UNQ1</accession>
<dbReference type="InterPro" id="IPR048395">
    <property type="entry name" value="Glyco_hydro_31_C"/>
</dbReference>
<organism evidence="5 6">
    <name type="scientific">Adiantum capillus-veneris</name>
    <name type="common">Maidenhair fern</name>
    <dbReference type="NCBI Taxonomy" id="13818"/>
    <lineage>
        <taxon>Eukaryota</taxon>
        <taxon>Viridiplantae</taxon>
        <taxon>Streptophyta</taxon>
        <taxon>Embryophyta</taxon>
        <taxon>Tracheophyta</taxon>
        <taxon>Polypodiopsida</taxon>
        <taxon>Polypodiidae</taxon>
        <taxon>Polypodiales</taxon>
        <taxon>Pteridineae</taxon>
        <taxon>Pteridaceae</taxon>
        <taxon>Vittarioideae</taxon>
        <taxon>Adiantum</taxon>
    </lineage>
</organism>
<dbReference type="GO" id="GO:0004553">
    <property type="term" value="F:hydrolase activity, hydrolyzing O-glycosyl compounds"/>
    <property type="evidence" value="ECO:0007669"/>
    <property type="project" value="InterPro"/>
</dbReference>
<feature type="domain" description="Glycosyl hydrolase family 31 C-terminal" evidence="4">
    <location>
        <begin position="843"/>
        <end position="935"/>
    </location>
</feature>
<dbReference type="GO" id="GO:0030246">
    <property type="term" value="F:carbohydrate binding"/>
    <property type="evidence" value="ECO:0007669"/>
    <property type="project" value="InterPro"/>
</dbReference>
<dbReference type="Gene3D" id="2.60.40.1760">
    <property type="entry name" value="glycosyl hydrolase (family 31)"/>
    <property type="match status" value="1"/>
</dbReference>
<evidence type="ECO:0000259" key="4">
    <source>
        <dbReference type="Pfam" id="PF21365"/>
    </source>
</evidence>
<dbReference type="Gene3D" id="3.20.20.80">
    <property type="entry name" value="Glycosidases"/>
    <property type="match status" value="1"/>
</dbReference>
<dbReference type="Pfam" id="PF21365">
    <property type="entry name" value="Glyco_hydro_31_3rd"/>
    <property type="match status" value="1"/>
</dbReference>
<keyword evidence="6" id="KW-1185">Reference proteome</keyword>